<name>A0A4P9YMG5_ROZAC</name>
<keyword evidence="1" id="KW-0732">Signal</keyword>
<evidence type="ECO:0000313" key="3">
    <source>
        <dbReference type="Proteomes" id="UP000281549"/>
    </source>
</evidence>
<evidence type="ECO:0000256" key="1">
    <source>
        <dbReference type="SAM" id="SignalP"/>
    </source>
</evidence>
<organism evidence="2 3">
    <name type="scientific">Rozella allomycis (strain CSF55)</name>
    <dbReference type="NCBI Taxonomy" id="988480"/>
    <lineage>
        <taxon>Eukaryota</taxon>
        <taxon>Fungi</taxon>
        <taxon>Fungi incertae sedis</taxon>
        <taxon>Cryptomycota</taxon>
        <taxon>Cryptomycota incertae sedis</taxon>
        <taxon>Rozella</taxon>
    </lineage>
</organism>
<sequence length="399" mass="45686">MIRERFFISLLFLVGALTFELELTPSISYLGTVADSPDVYIVHGDTTFTLKGSEAFCKKHGRWAKVNFSQNDHLTEGKTKKQVEIEVCKRGGATLIPHFDATKSESFLIRHSKDFSKAFMFHKLEMPSPIIDIKLENSFANADNGLFSGEVVRFQFFSNAKFHIPPTIALKYANAENESQKTNLQTSLTMVNDKSFTYAAGFVIPHVARETKLELFLGDWNDPVFKEMIYPLTFSKSASKFLNKRGVHVYAKINGIRKNNLELQEDNDSFSYIFSGSLFKNIERDNPVFQIVIASRLGLTTQNFYIETSHDIKKYKQYLFPGDVIDITLRPNSDPDTAVYMKFGNGIEEMQYNTDKMSSKFYIPWINEKTNLQVYTGDLTQFAKQYTVFPLSKTTYLIK</sequence>
<evidence type="ECO:0000313" key="2">
    <source>
        <dbReference type="EMBL" id="RKP20735.1"/>
    </source>
</evidence>
<feature type="signal peptide" evidence="1">
    <location>
        <begin position="1"/>
        <end position="18"/>
    </location>
</feature>
<gene>
    <name evidence="2" type="ORF">ROZALSC1DRAFT_27810</name>
</gene>
<protein>
    <submittedName>
        <fullName evidence="2">Uncharacterized protein</fullName>
    </submittedName>
</protein>
<dbReference type="EMBL" id="ML005027">
    <property type="protein sequence ID" value="RKP20735.1"/>
    <property type="molecule type" value="Genomic_DNA"/>
</dbReference>
<accession>A0A4P9YMG5</accession>
<dbReference type="AlphaFoldDB" id="A0A4P9YMG5"/>
<feature type="chain" id="PRO_5020523408" evidence="1">
    <location>
        <begin position="19"/>
        <end position="399"/>
    </location>
</feature>
<dbReference type="Proteomes" id="UP000281549">
    <property type="component" value="Unassembled WGS sequence"/>
</dbReference>
<proteinExistence type="predicted"/>
<reference evidence="3" key="1">
    <citation type="journal article" date="2018" name="Nat. Microbiol.">
        <title>Leveraging single-cell genomics to expand the fungal tree of life.</title>
        <authorList>
            <person name="Ahrendt S.R."/>
            <person name="Quandt C.A."/>
            <person name="Ciobanu D."/>
            <person name="Clum A."/>
            <person name="Salamov A."/>
            <person name="Andreopoulos B."/>
            <person name="Cheng J.F."/>
            <person name="Woyke T."/>
            <person name="Pelin A."/>
            <person name="Henrissat B."/>
            <person name="Reynolds N.K."/>
            <person name="Benny G.L."/>
            <person name="Smith M.E."/>
            <person name="James T.Y."/>
            <person name="Grigoriev I.V."/>
        </authorList>
    </citation>
    <scope>NUCLEOTIDE SEQUENCE [LARGE SCALE GENOMIC DNA]</scope>
    <source>
        <strain evidence="3">CSF55</strain>
    </source>
</reference>